<dbReference type="AlphaFoldDB" id="A0A0K0Y6Z5"/>
<dbReference type="Proteomes" id="UP000067444">
    <property type="component" value="Chromosome"/>
</dbReference>
<protein>
    <submittedName>
        <fullName evidence="1">Uncharacterized protein</fullName>
    </submittedName>
</protein>
<sequence>MSLEPLLSAPLPIQIHAASAMFAIVLGPFPLYRKRGDMVHKVVGYLWVVAMVGATLSSFFIYSFAIIGPFSPLHGLAILALWSLWRGISFARAKNIPAHRATFRSLYWTGLMIAGLANFLPDRRINEAVFNGQDELGFIVIAVGSVVILAIVFGERIKARLAGVQVSTS</sequence>
<dbReference type="Pfam" id="PF10067">
    <property type="entry name" value="DUF2306"/>
    <property type="match status" value="1"/>
</dbReference>
<dbReference type="STRING" id="1458307.OSB_21860"/>
<dbReference type="InterPro" id="IPR018750">
    <property type="entry name" value="DUF2306_membrane"/>
</dbReference>
<evidence type="ECO:0000313" key="2">
    <source>
        <dbReference type="Proteomes" id="UP000067444"/>
    </source>
</evidence>
<name>A0A0K0Y6Z5_9RHOB</name>
<dbReference type="EMBL" id="CP012160">
    <property type="protein sequence ID" value="AKS46723.1"/>
    <property type="molecule type" value="Genomic_DNA"/>
</dbReference>
<keyword evidence="2" id="KW-1185">Reference proteome</keyword>
<dbReference type="RefSeq" id="WP_049835007.1">
    <property type="nucleotide sequence ID" value="NZ_CP012160.1"/>
</dbReference>
<reference evidence="1 2" key="1">
    <citation type="journal article" date="2015" name="Genome Announc.">
        <title>Closed Genome Sequence of Octadecabacter temperatus SB1, the First Mesophilic Species of the Genus Octadecabacter.</title>
        <authorList>
            <person name="Voget S."/>
            <person name="Billerbeck S."/>
            <person name="Simon M."/>
            <person name="Daniel R."/>
        </authorList>
    </citation>
    <scope>NUCLEOTIDE SEQUENCE [LARGE SCALE GENOMIC DNA]</scope>
    <source>
        <strain evidence="1 2">SB1</strain>
    </source>
</reference>
<dbReference type="OrthoDB" id="9815686at2"/>
<dbReference type="KEGG" id="otm:OSB_21860"/>
<evidence type="ECO:0000313" key="1">
    <source>
        <dbReference type="EMBL" id="AKS46723.1"/>
    </source>
</evidence>
<proteinExistence type="predicted"/>
<gene>
    <name evidence="1" type="ORF">OSB_21860</name>
</gene>
<organism evidence="1 2">
    <name type="scientific">Octadecabacter temperatus</name>
    <dbReference type="NCBI Taxonomy" id="1458307"/>
    <lineage>
        <taxon>Bacteria</taxon>
        <taxon>Pseudomonadati</taxon>
        <taxon>Pseudomonadota</taxon>
        <taxon>Alphaproteobacteria</taxon>
        <taxon>Rhodobacterales</taxon>
        <taxon>Roseobacteraceae</taxon>
        <taxon>Octadecabacter</taxon>
    </lineage>
</organism>
<accession>A0A0K0Y6Z5</accession>